<dbReference type="GO" id="GO:0046394">
    <property type="term" value="P:carboxylic acid biosynthetic process"/>
    <property type="evidence" value="ECO:0007669"/>
    <property type="project" value="UniProtKB-ARBA"/>
</dbReference>
<reference evidence="2" key="1">
    <citation type="journal article" date="2015" name="Nature">
        <title>Complex archaea that bridge the gap between prokaryotes and eukaryotes.</title>
        <authorList>
            <person name="Spang A."/>
            <person name="Saw J.H."/>
            <person name="Jorgensen S.L."/>
            <person name="Zaremba-Niedzwiedzka K."/>
            <person name="Martijn J."/>
            <person name="Lind A.E."/>
            <person name="van Eijk R."/>
            <person name="Schleper C."/>
            <person name="Guy L."/>
            <person name="Ettema T.J."/>
        </authorList>
    </citation>
    <scope>NUCLEOTIDE SEQUENCE</scope>
</reference>
<dbReference type="EMBL" id="LAZR01041353">
    <property type="protein sequence ID" value="KKL12208.1"/>
    <property type="molecule type" value="Genomic_DNA"/>
</dbReference>
<dbReference type="InterPro" id="IPR036038">
    <property type="entry name" value="Aminotransferase-like"/>
</dbReference>
<evidence type="ECO:0000256" key="1">
    <source>
        <dbReference type="ARBA" id="ARBA00009320"/>
    </source>
</evidence>
<evidence type="ECO:0008006" key="3">
    <source>
        <dbReference type="Google" id="ProtNLM"/>
    </source>
</evidence>
<gene>
    <name evidence="2" type="ORF">LCGC14_2538070</name>
</gene>
<protein>
    <recommendedName>
        <fullName evidence="3">Branched-chain amino acid aminotransferase</fullName>
    </recommendedName>
</protein>
<organism evidence="2">
    <name type="scientific">marine sediment metagenome</name>
    <dbReference type="NCBI Taxonomy" id="412755"/>
    <lineage>
        <taxon>unclassified sequences</taxon>
        <taxon>metagenomes</taxon>
        <taxon>ecological metagenomes</taxon>
    </lineage>
</organism>
<accession>A0A0F9DJM4</accession>
<dbReference type="InterPro" id="IPR001544">
    <property type="entry name" value="Aminotrans_IV"/>
</dbReference>
<sequence length="73" mass="7719">MELCGQLGIDCREKHIAVEELLGADEVFLTGTAAEIIAVTKIDDKVIGGGKAGPVTTRLLSAFREFIRAECGA</sequence>
<comment type="caution">
    <text evidence="2">The sequence shown here is derived from an EMBL/GenBank/DDBJ whole genome shotgun (WGS) entry which is preliminary data.</text>
</comment>
<proteinExistence type="inferred from homology"/>
<dbReference type="AlphaFoldDB" id="A0A0F9DJM4"/>
<dbReference type="Pfam" id="PF01063">
    <property type="entry name" value="Aminotran_4"/>
    <property type="match status" value="1"/>
</dbReference>
<dbReference type="InterPro" id="IPR050571">
    <property type="entry name" value="Class-IV_PLP-Dep_Aminotrnsfr"/>
</dbReference>
<dbReference type="Gene3D" id="3.20.10.10">
    <property type="entry name" value="D-amino Acid Aminotransferase, subunit A, domain 2"/>
    <property type="match status" value="1"/>
</dbReference>
<name>A0A0F9DJM4_9ZZZZ</name>
<dbReference type="PANTHER" id="PTHR42743:SF11">
    <property type="entry name" value="AMINODEOXYCHORISMATE LYASE"/>
    <property type="match status" value="1"/>
</dbReference>
<dbReference type="GO" id="GO:0003824">
    <property type="term" value="F:catalytic activity"/>
    <property type="evidence" value="ECO:0007669"/>
    <property type="project" value="InterPro"/>
</dbReference>
<comment type="similarity">
    <text evidence="1">Belongs to the class-IV pyridoxal-phosphate-dependent aminotransferase family.</text>
</comment>
<evidence type="ECO:0000313" key="2">
    <source>
        <dbReference type="EMBL" id="KKL12208.1"/>
    </source>
</evidence>
<dbReference type="InterPro" id="IPR043132">
    <property type="entry name" value="BCAT-like_C"/>
</dbReference>
<dbReference type="PANTHER" id="PTHR42743">
    <property type="entry name" value="AMINO-ACID AMINOTRANSFERASE"/>
    <property type="match status" value="1"/>
</dbReference>
<dbReference type="SUPFAM" id="SSF56752">
    <property type="entry name" value="D-aminoacid aminotransferase-like PLP-dependent enzymes"/>
    <property type="match status" value="1"/>
</dbReference>